<dbReference type="Proteomes" id="UP000030669">
    <property type="component" value="Unassembled WGS sequence"/>
</dbReference>
<evidence type="ECO:0000313" key="2">
    <source>
        <dbReference type="EMBL" id="EPQ58792.1"/>
    </source>
</evidence>
<name>S7QHX0_GLOTA</name>
<dbReference type="EMBL" id="KB469297">
    <property type="protein sequence ID" value="EPQ58792.1"/>
    <property type="molecule type" value="Genomic_DNA"/>
</dbReference>
<sequence>VGMSLCAPGGEEAPRDLDVEGFQEFLAVKGDPMIIVPKGRWNAEAFHVPQPGKLVTTKGGFILEISYGDLWEFGVTPAEAAQVGAPQLAFNALQRSGVDFRHTSTGV</sequence>
<dbReference type="GO" id="GO:0016746">
    <property type="term" value="F:acyltransferase activity"/>
    <property type="evidence" value="ECO:0007669"/>
    <property type="project" value="InterPro"/>
</dbReference>
<dbReference type="Gene3D" id="3.40.47.10">
    <property type="match status" value="1"/>
</dbReference>
<dbReference type="RefSeq" id="XP_007861778.1">
    <property type="nucleotide sequence ID" value="XM_007863587.1"/>
</dbReference>
<dbReference type="KEGG" id="gtr:GLOTRDRAFT_34683"/>
<protein>
    <recommendedName>
        <fullName evidence="1">Beta-ketoacyl synthase-like N-terminal domain-containing protein</fullName>
    </recommendedName>
</protein>
<accession>S7QHX0</accession>
<dbReference type="STRING" id="670483.S7QHX0"/>
<proteinExistence type="predicted"/>
<dbReference type="GeneID" id="19305574"/>
<dbReference type="HOGENOM" id="CLU_150170_0_0_1"/>
<dbReference type="OMA" id="RSTNTCV"/>
<feature type="domain" description="Beta-ketoacyl synthase-like N-terminal" evidence="1">
    <location>
        <begin position="1"/>
        <end position="97"/>
    </location>
</feature>
<dbReference type="InterPro" id="IPR016039">
    <property type="entry name" value="Thiolase-like"/>
</dbReference>
<keyword evidence="3" id="KW-1185">Reference proteome</keyword>
<dbReference type="Pfam" id="PF00109">
    <property type="entry name" value="ketoacyl-synt"/>
    <property type="match status" value="1"/>
</dbReference>
<dbReference type="eggNOG" id="KOG1202">
    <property type="taxonomic scope" value="Eukaryota"/>
</dbReference>
<organism evidence="2 3">
    <name type="scientific">Gloeophyllum trabeum (strain ATCC 11539 / FP-39264 / Madison 617)</name>
    <name type="common">Brown rot fungus</name>
    <dbReference type="NCBI Taxonomy" id="670483"/>
    <lineage>
        <taxon>Eukaryota</taxon>
        <taxon>Fungi</taxon>
        <taxon>Dikarya</taxon>
        <taxon>Basidiomycota</taxon>
        <taxon>Agaricomycotina</taxon>
        <taxon>Agaricomycetes</taxon>
        <taxon>Gloeophyllales</taxon>
        <taxon>Gloeophyllaceae</taxon>
        <taxon>Gloeophyllum</taxon>
    </lineage>
</organism>
<evidence type="ECO:0000259" key="1">
    <source>
        <dbReference type="Pfam" id="PF00109"/>
    </source>
</evidence>
<dbReference type="AlphaFoldDB" id="S7QHX0"/>
<evidence type="ECO:0000313" key="3">
    <source>
        <dbReference type="Proteomes" id="UP000030669"/>
    </source>
</evidence>
<feature type="non-terminal residue" evidence="2">
    <location>
        <position position="1"/>
    </location>
</feature>
<dbReference type="InterPro" id="IPR014030">
    <property type="entry name" value="Ketoacyl_synth_N"/>
</dbReference>
<gene>
    <name evidence="2" type="ORF">GLOTRDRAFT_34683</name>
</gene>
<reference evidence="2 3" key="1">
    <citation type="journal article" date="2012" name="Science">
        <title>The Paleozoic origin of enzymatic lignin decomposition reconstructed from 31 fungal genomes.</title>
        <authorList>
            <person name="Floudas D."/>
            <person name="Binder M."/>
            <person name="Riley R."/>
            <person name="Barry K."/>
            <person name="Blanchette R.A."/>
            <person name="Henrissat B."/>
            <person name="Martinez A.T."/>
            <person name="Otillar R."/>
            <person name="Spatafora J.W."/>
            <person name="Yadav J.S."/>
            <person name="Aerts A."/>
            <person name="Benoit I."/>
            <person name="Boyd A."/>
            <person name="Carlson A."/>
            <person name="Copeland A."/>
            <person name="Coutinho P.M."/>
            <person name="de Vries R.P."/>
            <person name="Ferreira P."/>
            <person name="Findley K."/>
            <person name="Foster B."/>
            <person name="Gaskell J."/>
            <person name="Glotzer D."/>
            <person name="Gorecki P."/>
            <person name="Heitman J."/>
            <person name="Hesse C."/>
            <person name="Hori C."/>
            <person name="Igarashi K."/>
            <person name="Jurgens J.A."/>
            <person name="Kallen N."/>
            <person name="Kersten P."/>
            <person name="Kohler A."/>
            <person name="Kuees U."/>
            <person name="Kumar T.K.A."/>
            <person name="Kuo A."/>
            <person name="LaButti K."/>
            <person name="Larrondo L.F."/>
            <person name="Lindquist E."/>
            <person name="Ling A."/>
            <person name="Lombard V."/>
            <person name="Lucas S."/>
            <person name="Lundell T."/>
            <person name="Martin R."/>
            <person name="McLaughlin D.J."/>
            <person name="Morgenstern I."/>
            <person name="Morin E."/>
            <person name="Murat C."/>
            <person name="Nagy L.G."/>
            <person name="Nolan M."/>
            <person name="Ohm R.A."/>
            <person name="Patyshakuliyeva A."/>
            <person name="Rokas A."/>
            <person name="Ruiz-Duenas F.J."/>
            <person name="Sabat G."/>
            <person name="Salamov A."/>
            <person name="Samejima M."/>
            <person name="Schmutz J."/>
            <person name="Slot J.C."/>
            <person name="St John F."/>
            <person name="Stenlid J."/>
            <person name="Sun H."/>
            <person name="Sun S."/>
            <person name="Syed K."/>
            <person name="Tsang A."/>
            <person name="Wiebenga A."/>
            <person name="Young D."/>
            <person name="Pisabarro A."/>
            <person name="Eastwood D.C."/>
            <person name="Martin F."/>
            <person name="Cullen D."/>
            <person name="Grigoriev I.V."/>
            <person name="Hibbett D.S."/>
        </authorList>
    </citation>
    <scope>NUCLEOTIDE SEQUENCE [LARGE SCALE GENOMIC DNA]</scope>
    <source>
        <strain evidence="2 3">ATCC 11539</strain>
    </source>
</reference>
<dbReference type="OrthoDB" id="329835at2759"/>